<reference evidence="1 2" key="1">
    <citation type="submission" date="2018-07" db="EMBL/GenBank/DDBJ databases">
        <title>Dyella tabacisoli L4-6T, whole genome shotgun sequence.</title>
        <authorList>
            <person name="Zhou X.-K."/>
            <person name="Li W.-J."/>
            <person name="Duan Y.-Q."/>
        </authorList>
    </citation>
    <scope>NUCLEOTIDE SEQUENCE [LARGE SCALE GENOMIC DNA]</scope>
    <source>
        <strain evidence="1 2">L4-6</strain>
    </source>
</reference>
<gene>
    <name evidence="1" type="ORF">DVJ77_18375</name>
</gene>
<dbReference type="Proteomes" id="UP000253782">
    <property type="component" value="Unassembled WGS sequence"/>
</dbReference>
<comment type="caution">
    <text evidence="1">The sequence shown here is derived from an EMBL/GenBank/DDBJ whole genome shotgun (WGS) entry which is preliminary data.</text>
</comment>
<proteinExistence type="predicted"/>
<dbReference type="EMBL" id="QQAH01000020">
    <property type="protein sequence ID" value="RDD80112.1"/>
    <property type="molecule type" value="Genomic_DNA"/>
</dbReference>
<sequence>MSTRLKINIAFATVEKYEHVFDMDDQLSKRFKRKIKIPLWEESQDFRDFLSGLESYLPFPARSYLDRQEMVRWLLLHGGGNTDAIVTLVRLAAMWALDRGAGFVAKDDFETAREASLPPPIAIRGAAA</sequence>
<dbReference type="RefSeq" id="WP_162791563.1">
    <property type="nucleotide sequence ID" value="NZ_JBHSPE010000010.1"/>
</dbReference>
<keyword evidence="2" id="KW-1185">Reference proteome</keyword>
<dbReference type="AlphaFoldDB" id="A0A369UH78"/>
<accession>A0A369UH78</accession>
<evidence type="ECO:0000313" key="2">
    <source>
        <dbReference type="Proteomes" id="UP000253782"/>
    </source>
</evidence>
<organism evidence="1 2">
    <name type="scientific">Dyella tabacisoli</name>
    <dbReference type="NCBI Taxonomy" id="2282381"/>
    <lineage>
        <taxon>Bacteria</taxon>
        <taxon>Pseudomonadati</taxon>
        <taxon>Pseudomonadota</taxon>
        <taxon>Gammaproteobacteria</taxon>
        <taxon>Lysobacterales</taxon>
        <taxon>Rhodanobacteraceae</taxon>
        <taxon>Dyella</taxon>
    </lineage>
</organism>
<evidence type="ECO:0000313" key="1">
    <source>
        <dbReference type="EMBL" id="RDD80112.1"/>
    </source>
</evidence>
<name>A0A369UH78_9GAMM</name>
<protein>
    <submittedName>
        <fullName evidence="1">Uncharacterized protein</fullName>
    </submittedName>
</protein>